<proteinExistence type="predicted"/>
<accession>A0ABD2IMH0</accession>
<organism evidence="1 2">
    <name type="scientific">Heterodera schachtii</name>
    <name type="common">Sugarbeet cyst nematode worm</name>
    <name type="synonym">Tylenchus schachtii</name>
    <dbReference type="NCBI Taxonomy" id="97005"/>
    <lineage>
        <taxon>Eukaryota</taxon>
        <taxon>Metazoa</taxon>
        <taxon>Ecdysozoa</taxon>
        <taxon>Nematoda</taxon>
        <taxon>Chromadorea</taxon>
        <taxon>Rhabditida</taxon>
        <taxon>Tylenchina</taxon>
        <taxon>Tylenchomorpha</taxon>
        <taxon>Tylenchoidea</taxon>
        <taxon>Heteroderidae</taxon>
        <taxon>Heteroderinae</taxon>
        <taxon>Heterodera</taxon>
    </lineage>
</organism>
<dbReference type="EMBL" id="JBICCN010000306">
    <property type="protein sequence ID" value="KAL3079262.1"/>
    <property type="molecule type" value="Genomic_DNA"/>
</dbReference>
<reference evidence="1 2" key="1">
    <citation type="submission" date="2024-10" db="EMBL/GenBank/DDBJ databases">
        <authorList>
            <person name="Kim D."/>
        </authorList>
    </citation>
    <scope>NUCLEOTIDE SEQUENCE [LARGE SCALE GENOMIC DNA]</scope>
    <source>
        <strain evidence="1">Taebaek</strain>
    </source>
</reference>
<name>A0ABD2IMH0_HETSC</name>
<sequence>MGRTNFCISDEGQFSDYPTGSFAHNCLAIISECDCSPLHVFSGAGPNSFASAVYLRSELNGCKQRNSSVTLNYSGLGKVENSLRSRSARLLPSPKRHFRRSTTIG</sequence>
<evidence type="ECO:0000313" key="1">
    <source>
        <dbReference type="EMBL" id="KAL3079262.1"/>
    </source>
</evidence>
<dbReference type="AlphaFoldDB" id="A0ABD2IMH0"/>
<dbReference type="Proteomes" id="UP001620645">
    <property type="component" value="Unassembled WGS sequence"/>
</dbReference>
<keyword evidence="2" id="KW-1185">Reference proteome</keyword>
<gene>
    <name evidence="1" type="ORF">niasHS_013656</name>
</gene>
<protein>
    <submittedName>
        <fullName evidence="1">Uncharacterized protein</fullName>
    </submittedName>
</protein>
<comment type="caution">
    <text evidence="1">The sequence shown here is derived from an EMBL/GenBank/DDBJ whole genome shotgun (WGS) entry which is preliminary data.</text>
</comment>
<evidence type="ECO:0000313" key="2">
    <source>
        <dbReference type="Proteomes" id="UP001620645"/>
    </source>
</evidence>